<dbReference type="RefSeq" id="WP_110018695.1">
    <property type="nucleotide sequence ID" value="NZ_QGTJ01000006.1"/>
</dbReference>
<dbReference type="Pfam" id="PF01734">
    <property type="entry name" value="Patatin"/>
    <property type="match status" value="1"/>
</dbReference>
<proteinExistence type="predicted"/>
<protein>
    <submittedName>
        <fullName evidence="4">Putative acylesterase/phospholipase RssA</fullName>
    </submittedName>
</protein>
<dbReference type="Proteomes" id="UP000246569">
    <property type="component" value="Unassembled WGS sequence"/>
</dbReference>
<dbReference type="EMBL" id="QGTJ01000006">
    <property type="protein sequence ID" value="PWV61015.1"/>
    <property type="molecule type" value="Genomic_DNA"/>
</dbReference>
<feature type="domain" description="PNPLA" evidence="3">
    <location>
        <begin position="95"/>
        <end position="290"/>
    </location>
</feature>
<accession>A0A317MTS2</accession>
<dbReference type="GO" id="GO:0016042">
    <property type="term" value="P:lipid catabolic process"/>
    <property type="evidence" value="ECO:0007669"/>
    <property type="project" value="UniProtKB-UniRule"/>
</dbReference>
<sequence length="407" mass="44005">MPDPLNPLSRRVRDAARLCRASAAVLLVVLAGCASQALRHPVPKDMTAMAEIPGIANARIWGDETPAWIPIVARLSPEELRKTFAASYAKPHNYLAISGGGPDGAFGAGLLNGWSDAGTRPAFNIVTGISTGALSAPFAFLGPKYDYVLKEVYTQNATKDLIERHPYISAIFGESLADTRLLRAKIASYVTPEVVEEIAAAHNGGRRLFIGTVNLDVARPVIWNIGAIAASGQPGAIELIRNVMLASASIPGVFPPVYIPVTANGQTYDEMHVDGGTATQVFLYPVGLDWKKITQALKVPGAPHAYIIRNAKLQADWQGVEPWLPEIAGRSVSSLIRTQGFGDMYRMYISAKRDGLDYNLAYIPDSFDAPLKEAFDPVYMNELYALGYRMAKAGYPWSKAPPGMEGF</sequence>
<evidence type="ECO:0000256" key="2">
    <source>
        <dbReference type="PROSITE-ProRule" id="PRU01161"/>
    </source>
</evidence>
<keyword evidence="2" id="KW-0378">Hydrolase</keyword>
<dbReference type="AlphaFoldDB" id="A0A317MTS2"/>
<name>A0A317MTS2_9GAMM</name>
<keyword evidence="2" id="KW-0442">Lipid degradation</keyword>
<dbReference type="SUPFAM" id="SSF52151">
    <property type="entry name" value="FabD/lysophospholipase-like"/>
    <property type="match status" value="1"/>
</dbReference>
<dbReference type="GO" id="GO:0016787">
    <property type="term" value="F:hydrolase activity"/>
    <property type="evidence" value="ECO:0007669"/>
    <property type="project" value="UniProtKB-UniRule"/>
</dbReference>
<feature type="short sequence motif" description="GXGXXG" evidence="2">
    <location>
        <begin position="99"/>
        <end position="104"/>
    </location>
</feature>
<feature type="active site" description="Nucleophile" evidence="2">
    <location>
        <position position="130"/>
    </location>
</feature>
<feature type="active site" description="Proton acceptor" evidence="2">
    <location>
        <position position="274"/>
    </location>
</feature>
<dbReference type="Gene3D" id="3.40.1090.10">
    <property type="entry name" value="Cytosolic phospholipase A2 catalytic domain"/>
    <property type="match status" value="1"/>
</dbReference>
<dbReference type="OrthoDB" id="9798773at2"/>
<evidence type="ECO:0000256" key="1">
    <source>
        <dbReference type="ARBA" id="ARBA00023098"/>
    </source>
</evidence>
<evidence type="ECO:0000313" key="5">
    <source>
        <dbReference type="Proteomes" id="UP000246569"/>
    </source>
</evidence>
<feature type="short sequence motif" description="DGA/G" evidence="2">
    <location>
        <begin position="274"/>
        <end position="276"/>
    </location>
</feature>
<dbReference type="InterPro" id="IPR002641">
    <property type="entry name" value="PNPLA_dom"/>
</dbReference>
<evidence type="ECO:0000313" key="4">
    <source>
        <dbReference type="EMBL" id="PWV61015.1"/>
    </source>
</evidence>
<keyword evidence="5" id="KW-1185">Reference proteome</keyword>
<evidence type="ECO:0000259" key="3">
    <source>
        <dbReference type="PROSITE" id="PS51635"/>
    </source>
</evidence>
<keyword evidence="1 2" id="KW-0443">Lipid metabolism</keyword>
<feature type="short sequence motif" description="GXSXG" evidence="2">
    <location>
        <begin position="128"/>
        <end position="132"/>
    </location>
</feature>
<gene>
    <name evidence="4" type="ORF">C7443_10629</name>
</gene>
<dbReference type="PROSITE" id="PS51635">
    <property type="entry name" value="PNPLA"/>
    <property type="match status" value="1"/>
</dbReference>
<dbReference type="InterPro" id="IPR016035">
    <property type="entry name" value="Acyl_Trfase/lysoPLipase"/>
</dbReference>
<comment type="caution">
    <text evidence="4">The sequence shown here is derived from an EMBL/GenBank/DDBJ whole genome shotgun (WGS) entry which is preliminary data.</text>
</comment>
<reference evidence="4 5" key="1">
    <citation type="submission" date="2018-05" db="EMBL/GenBank/DDBJ databases">
        <title>Genomic Encyclopedia of Type Strains, Phase IV (KMG-IV): sequencing the most valuable type-strain genomes for metagenomic binning, comparative biology and taxonomic classification.</title>
        <authorList>
            <person name="Goeker M."/>
        </authorList>
    </citation>
    <scope>NUCLEOTIDE SEQUENCE [LARGE SCALE GENOMIC DNA]</scope>
    <source>
        <strain evidence="4 5">DSM 23606</strain>
    </source>
</reference>
<organism evidence="4 5">
    <name type="scientific">Plasticicumulans acidivorans</name>
    <dbReference type="NCBI Taxonomy" id="886464"/>
    <lineage>
        <taxon>Bacteria</taxon>
        <taxon>Pseudomonadati</taxon>
        <taxon>Pseudomonadota</taxon>
        <taxon>Gammaproteobacteria</taxon>
        <taxon>Candidatus Competibacteraceae</taxon>
        <taxon>Plasticicumulans</taxon>
    </lineage>
</organism>